<reference evidence="2" key="1">
    <citation type="submission" date="2019-08" db="EMBL/GenBank/DDBJ databases">
        <authorList>
            <person name="Kucharzyk K."/>
            <person name="Murdoch R.W."/>
            <person name="Higgins S."/>
            <person name="Loffler F."/>
        </authorList>
    </citation>
    <scope>NUCLEOTIDE SEQUENCE</scope>
</reference>
<dbReference type="InterPro" id="IPR041633">
    <property type="entry name" value="Polbeta"/>
</dbReference>
<comment type="caution">
    <text evidence="2">The sequence shown here is derived from an EMBL/GenBank/DDBJ whole genome shotgun (WGS) entry which is preliminary data.</text>
</comment>
<dbReference type="EMBL" id="VSSQ01098006">
    <property type="protein sequence ID" value="MPN41144.1"/>
    <property type="molecule type" value="Genomic_DNA"/>
</dbReference>
<evidence type="ECO:0000313" key="2">
    <source>
        <dbReference type="EMBL" id="MPN41144.1"/>
    </source>
</evidence>
<protein>
    <recommendedName>
        <fullName evidence="1">Polymerase beta nucleotidyltransferase domain-containing protein</fullName>
    </recommendedName>
</protein>
<gene>
    <name evidence="2" type="ORF">SDC9_188686</name>
</gene>
<dbReference type="Gene3D" id="3.30.460.10">
    <property type="entry name" value="Beta Polymerase, domain 2"/>
    <property type="match status" value="1"/>
</dbReference>
<dbReference type="CDD" id="cd05403">
    <property type="entry name" value="NT_KNTase_like"/>
    <property type="match status" value="1"/>
</dbReference>
<feature type="domain" description="Polymerase beta nucleotidyltransferase" evidence="1">
    <location>
        <begin position="11"/>
        <end position="84"/>
    </location>
</feature>
<dbReference type="Pfam" id="PF18765">
    <property type="entry name" value="Polbeta"/>
    <property type="match status" value="1"/>
</dbReference>
<accession>A0A645HY90</accession>
<evidence type="ECO:0000259" key="1">
    <source>
        <dbReference type="Pfam" id="PF18765"/>
    </source>
</evidence>
<proteinExistence type="predicted"/>
<sequence>MLLNKSNIVKRIIENIELFDEFDKVYIFGSILETHKQSNDIDILLLYSVFKTQMQENASQICKHLESVSGYPVDITILSFQEEKDTKFIDRLNNKYFCVK</sequence>
<dbReference type="AlphaFoldDB" id="A0A645HY90"/>
<dbReference type="InterPro" id="IPR043519">
    <property type="entry name" value="NT_sf"/>
</dbReference>
<organism evidence="2">
    <name type="scientific">bioreactor metagenome</name>
    <dbReference type="NCBI Taxonomy" id="1076179"/>
    <lineage>
        <taxon>unclassified sequences</taxon>
        <taxon>metagenomes</taxon>
        <taxon>ecological metagenomes</taxon>
    </lineage>
</organism>
<name>A0A645HY90_9ZZZZ</name>
<dbReference type="SUPFAM" id="SSF81301">
    <property type="entry name" value="Nucleotidyltransferase"/>
    <property type="match status" value="1"/>
</dbReference>